<dbReference type="Proteomes" id="UP000595823">
    <property type="component" value="Chromosome"/>
</dbReference>
<dbReference type="KEGG" id="scia:HUG15_13780"/>
<gene>
    <name evidence="1" type="ORF">HUG15_13780</name>
</gene>
<reference evidence="1 2" key="1">
    <citation type="submission" date="2020-06" db="EMBL/GenBank/DDBJ databases">
        <title>Genomic analysis of Salicibibacter sp. NKC5-3.</title>
        <authorList>
            <person name="Oh Y.J."/>
        </authorList>
    </citation>
    <scope>NUCLEOTIDE SEQUENCE [LARGE SCALE GENOMIC DNA]</scope>
    <source>
        <strain evidence="1 2">NKC5-3</strain>
    </source>
</reference>
<protein>
    <recommendedName>
        <fullName evidence="3">GNAT family N-acetyltransferase</fullName>
    </recommendedName>
</protein>
<sequence>MKVIVGTKDDQEVYDGCVLPATEPDVMETRDWIFDWHEEYIYPNRNILSLKVNEDPNVQALMSYVVDEGFILIELLESAPSNHHQQSALKVTPTLLTAAAVISFDHGFYGYTAIHIKHHPSVISHYQRYGAEIIRPNRMALSTIASTRLVQLYLKKGER</sequence>
<dbReference type="RefSeq" id="WP_200123657.1">
    <property type="nucleotide sequence ID" value="NZ_CP054705.1"/>
</dbReference>
<accession>A0A7T6Z4E6</accession>
<dbReference type="AlphaFoldDB" id="A0A7T6Z4E6"/>
<organism evidence="1 2">
    <name type="scientific">Salicibibacter cibarius</name>
    <dbReference type="NCBI Taxonomy" id="2743000"/>
    <lineage>
        <taxon>Bacteria</taxon>
        <taxon>Bacillati</taxon>
        <taxon>Bacillota</taxon>
        <taxon>Bacilli</taxon>
        <taxon>Bacillales</taxon>
        <taxon>Bacillaceae</taxon>
        <taxon>Salicibibacter</taxon>
    </lineage>
</organism>
<dbReference type="EMBL" id="CP054705">
    <property type="protein sequence ID" value="QQK76527.1"/>
    <property type="molecule type" value="Genomic_DNA"/>
</dbReference>
<proteinExistence type="predicted"/>
<evidence type="ECO:0008006" key="3">
    <source>
        <dbReference type="Google" id="ProtNLM"/>
    </source>
</evidence>
<keyword evidence="2" id="KW-1185">Reference proteome</keyword>
<name>A0A7T6Z4E6_9BACI</name>
<evidence type="ECO:0000313" key="2">
    <source>
        <dbReference type="Proteomes" id="UP000595823"/>
    </source>
</evidence>
<evidence type="ECO:0000313" key="1">
    <source>
        <dbReference type="EMBL" id="QQK76527.1"/>
    </source>
</evidence>